<proteinExistence type="predicted"/>
<evidence type="ECO:0000313" key="2">
    <source>
        <dbReference type="EMBL" id="UWZ51659.1"/>
    </source>
</evidence>
<keyword evidence="1" id="KW-0472">Membrane</keyword>
<dbReference type="EMBL" id="CP073767">
    <property type="protein sequence ID" value="UWZ51659.1"/>
    <property type="molecule type" value="Genomic_DNA"/>
</dbReference>
<sequence length="57" mass="6011">MEIGRREPAPVGPLVALGGLVGLGLGWAGMRRAVRSRVLPPVSAGAVLVERRRSLPR</sequence>
<name>A0A9Q9I8E7_9ACTN</name>
<keyword evidence="1" id="KW-1133">Transmembrane helix</keyword>
<dbReference type="RefSeq" id="WP_156089484.1">
    <property type="nucleotide sequence ID" value="NZ_CP073767.1"/>
</dbReference>
<organism evidence="2 3">
    <name type="scientific">Dactylosporangium aurantiacum</name>
    <dbReference type="NCBI Taxonomy" id="35754"/>
    <lineage>
        <taxon>Bacteria</taxon>
        <taxon>Bacillati</taxon>
        <taxon>Actinomycetota</taxon>
        <taxon>Actinomycetes</taxon>
        <taxon>Micromonosporales</taxon>
        <taxon>Micromonosporaceae</taxon>
        <taxon>Dactylosporangium</taxon>
    </lineage>
</organism>
<gene>
    <name evidence="2" type="ORF">Daura_33620</name>
</gene>
<feature type="transmembrane region" description="Helical" evidence="1">
    <location>
        <begin position="12"/>
        <end position="30"/>
    </location>
</feature>
<accession>A0A9Q9I8E7</accession>
<dbReference type="AlphaFoldDB" id="A0A9Q9I8E7"/>
<evidence type="ECO:0000256" key="1">
    <source>
        <dbReference type="SAM" id="Phobius"/>
    </source>
</evidence>
<keyword evidence="1" id="KW-0812">Transmembrane</keyword>
<dbReference type="KEGG" id="daur:Daura_33620"/>
<keyword evidence="3" id="KW-1185">Reference proteome</keyword>
<dbReference type="Proteomes" id="UP001058003">
    <property type="component" value="Chromosome"/>
</dbReference>
<reference evidence="2" key="1">
    <citation type="submission" date="2021-04" db="EMBL/GenBank/DDBJ databases">
        <title>Dactylosporangium aurantiacum NRRL B-8018 full assembly.</title>
        <authorList>
            <person name="Hartkoorn R.C."/>
            <person name="Beaudoing E."/>
            <person name="Hot D."/>
        </authorList>
    </citation>
    <scope>NUCLEOTIDE SEQUENCE</scope>
    <source>
        <strain evidence="2">NRRL B-8018</strain>
    </source>
</reference>
<protein>
    <submittedName>
        <fullName evidence="2">Uncharacterized protein</fullName>
    </submittedName>
</protein>
<evidence type="ECO:0000313" key="3">
    <source>
        <dbReference type="Proteomes" id="UP001058003"/>
    </source>
</evidence>